<dbReference type="EMBL" id="CP019655">
    <property type="protein sequence ID" value="AVF26539.1"/>
    <property type="molecule type" value="Genomic_DNA"/>
</dbReference>
<organism evidence="1 3">
    <name type="scientific">Paenibacillus larvae subsp. larvae</name>
    <dbReference type="NCBI Taxonomy" id="147375"/>
    <lineage>
        <taxon>Bacteria</taxon>
        <taxon>Bacillati</taxon>
        <taxon>Bacillota</taxon>
        <taxon>Bacilli</taxon>
        <taxon>Bacillales</taxon>
        <taxon>Paenibacillaceae</taxon>
        <taxon>Paenibacillus</taxon>
    </lineage>
</organism>
<evidence type="ECO:0000313" key="3">
    <source>
        <dbReference type="Proteomes" id="UP000239833"/>
    </source>
</evidence>
<evidence type="ECO:0000313" key="1">
    <source>
        <dbReference type="EMBL" id="AVF26539.1"/>
    </source>
</evidence>
<dbReference type="Proteomes" id="UP000239833">
    <property type="component" value="Chromosome"/>
</dbReference>
<dbReference type="EMBL" id="CP019717">
    <property type="protein sequence ID" value="QHZ51868.1"/>
    <property type="molecule type" value="Genomic_DNA"/>
</dbReference>
<name>A0A2L1U0S6_9BACL</name>
<evidence type="ECO:0000313" key="4">
    <source>
        <dbReference type="Proteomes" id="UP000464330"/>
    </source>
</evidence>
<dbReference type="Proteomes" id="UP000464330">
    <property type="component" value="Chromosome"/>
</dbReference>
<protein>
    <submittedName>
        <fullName evidence="1">Uncharacterized protein</fullName>
    </submittedName>
</protein>
<evidence type="ECO:0000313" key="2">
    <source>
        <dbReference type="EMBL" id="QHZ51868.1"/>
    </source>
</evidence>
<accession>A0A2L1U0S6</accession>
<dbReference type="AlphaFoldDB" id="A0A2L1U0S6"/>
<accession>A0A8B6WX87</accession>
<proteinExistence type="predicted"/>
<reference evidence="3" key="1">
    <citation type="submission" date="2017-02" db="EMBL/GenBank/DDBJ databases">
        <title>Delineation of Paenibacillus larvae strains originating from foulbrood outbreaks.</title>
        <authorList>
            <person name="Beims H."/>
            <person name="Bunk B."/>
            <person name="Sproeer C."/>
            <person name="Mohr K.I."/>
            <person name="Pradella S."/>
            <person name="Guenther G."/>
            <person name="Rohde M."/>
            <person name="von der Ohe W."/>
            <person name="Steinert M."/>
        </authorList>
    </citation>
    <scope>NUCLEOTIDE SEQUENCE [LARGE SCALE GENOMIC DNA]</scope>
    <source>
        <strain evidence="3">Eric_III</strain>
    </source>
</reference>
<reference evidence="1 4" key="2">
    <citation type="journal article" date="2020" name="Int. J. Med. Microbiol.">
        <title>Discovery of Paenibacillus larvae ERIC V: Phenotypic and genomic comparison to genotypes ERIC I-IV reveal different inventories of virulence factors which correlate with epidemiological prevalences of American Foulbrood.</title>
        <authorList>
            <person name="Beims H."/>
            <person name="Bunk B."/>
            <person name="Erler S."/>
            <person name="Mohr K.I."/>
            <person name="Sproer C."/>
            <person name="Pradella S."/>
            <person name="Gunther G."/>
            <person name="Rohde M."/>
            <person name="von der Ohe W."/>
            <person name="Steinert M."/>
        </authorList>
    </citation>
    <scope>NUCLEOTIDE SEQUENCE</scope>
    <source>
        <strain evidence="1">Eric_III</strain>
        <strain evidence="2">Eric_V</strain>
    </source>
</reference>
<sequence>MVFLFPKWNRLMKPEESDSSVYQIVAGWGAAPECPLWTHAADISSALYEGHL</sequence>
<gene>
    <name evidence="1" type="ORF">ERICIII_02381</name>
    <name evidence="2" type="ORF">ERICV_02746</name>
</gene>
<accession>A0A6C0QU12</accession>